<reference evidence="2 3" key="1">
    <citation type="submission" date="2020-05" db="EMBL/GenBank/DDBJ databases">
        <title>Whole genome shotgun sequence of Streptomyces fulvorobeus NBRC 15897.</title>
        <authorList>
            <person name="Komaki H."/>
            <person name="Tamura T."/>
        </authorList>
    </citation>
    <scope>NUCLEOTIDE SEQUENCE [LARGE SCALE GENOMIC DNA]</scope>
    <source>
        <strain evidence="2 3">NBRC 15897</strain>
    </source>
</reference>
<dbReference type="EMBL" id="BLWC01000001">
    <property type="protein sequence ID" value="GFM95989.1"/>
    <property type="molecule type" value="Genomic_DNA"/>
</dbReference>
<keyword evidence="3" id="KW-1185">Reference proteome</keyword>
<evidence type="ECO:0000256" key="1">
    <source>
        <dbReference type="SAM" id="MobiDB-lite"/>
    </source>
</evidence>
<organism evidence="2 3">
    <name type="scientific">Streptomyces fulvorobeus</name>
    <dbReference type="NCBI Taxonomy" id="284028"/>
    <lineage>
        <taxon>Bacteria</taxon>
        <taxon>Bacillati</taxon>
        <taxon>Actinomycetota</taxon>
        <taxon>Actinomycetes</taxon>
        <taxon>Kitasatosporales</taxon>
        <taxon>Streptomycetaceae</taxon>
        <taxon>Streptomyces</taxon>
    </lineage>
</organism>
<evidence type="ECO:0000313" key="2">
    <source>
        <dbReference type="EMBL" id="GFM95989.1"/>
    </source>
</evidence>
<feature type="compositionally biased region" description="Low complexity" evidence="1">
    <location>
        <begin position="41"/>
        <end position="83"/>
    </location>
</feature>
<dbReference type="Proteomes" id="UP000498980">
    <property type="component" value="Unassembled WGS sequence"/>
</dbReference>
<sequence>MTEYGRGPGSEPWHPEDPLYGDQGWDSRQAAHGQSQYGNEQQPCPQDPYAQQPQQQPYPYPQQEQYGTPQDPYGQQPQQEQYDAGWDPGQQAAMPYGGQPQDPYGQQPAGYGEQQDYYGTPEAYPPPQPPGRREAVPEQQAREWNPDVPQEETHPFFTGTDEPVGRDARDDEEPEDDSRASRRGGRGGSERRGKGKRKSRNGCACLVVSVVLVGGLGEWRTWATPTTRSSSARRPTTRARAPARSRSRSPRGPSATRSRTS</sequence>
<protein>
    <submittedName>
        <fullName evidence="2">Uncharacterized protein</fullName>
    </submittedName>
</protein>
<feature type="region of interest" description="Disordered" evidence="1">
    <location>
        <begin position="216"/>
        <end position="261"/>
    </location>
</feature>
<accession>A0A7J0C0F0</accession>
<feature type="compositionally biased region" description="Low complexity" evidence="1">
    <location>
        <begin position="95"/>
        <end position="112"/>
    </location>
</feature>
<feature type="compositionally biased region" description="Basic and acidic residues" evidence="1">
    <location>
        <begin position="131"/>
        <end position="145"/>
    </location>
</feature>
<feature type="compositionally biased region" description="Low complexity" evidence="1">
    <location>
        <begin position="250"/>
        <end position="261"/>
    </location>
</feature>
<comment type="caution">
    <text evidence="2">The sequence shown here is derived from an EMBL/GenBank/DDBJ whole genome shotgun (WGS) entry which is preliminary data.</text>
</comment>
<name>A0A7J0C0F0_9ACTN</name>
<evidence type="ECO:0000313" key="3">
    <source>
        <dbReference type="Proteomes" id="UP000498980"/>
    </source>
</evidence>
<gene>
    <name evidence="2" type="ORF">Sfulv_08000</name>
</gene>
<feature type="region of interest" description="Disordered" evidence="1">
    <location>
        <begin position="1"/>
        <end position="204"/>
    </location>
</feature>
<proteinExistence type="predicted"/>
<feature type="compositionally biased region" description="Basic residues" evidence="1">
    <location>
        <begin position="235"/>
        <end position="249"/>
    </location>
</feature>
<dbReference type="AlphaFoldDB" id="A0A7J0C0F0"/>
<feature type="compositionally biased region" description="Low complexity" evidence="1">
    <location>
        <begin position="220"/>
        <end position="234"/>
    </location>
</feature>